<evidence type="ECO:0000313" key="2">
    <source>
        <dbReference type="EMBL" id="QJA85658.1"/>
    </source>
</evidence>
<gene>
    <name evidence="1" type="ORF">MM415A02299_0002</name>
    <name evidence="2" type="ORF">MM415B02189_0002</name>
</gene>
<dbReference type="EMBL" id="MT142039">
    <property type="protein sequence ID" value="QJA73601.1"/>
    <property type="molecule type" value="Genomic_DNA"/>
</dbReference>
<dbReference type="AlphaFoldDB" id="A0A6M3JW74"/>
<proteinExistence type="predicted"/>
<organism evidence="1">
    <name type="scientific">viral metagenome</name>
    <dbReference type="NCBI Taxonomy" id="1070528"/>
    <lineage>
        <taxon>unclassified sequences</taxon>
        <taxon>metagenomes</taxon>
        <taxon>organismal metagenomes</taxon>
    </lineage>
</organism>
<protein>
    <submittedName>
        <fullName evidence="1">Uncharacterized protein</fullName>
    </submittedName>
</protein>
<dbReference type="EMBL" id="MT142588">
    <property type="protein sequence ID" value="QJA85658.1"/>
    <property type="molecule type" value="Genomic_DNA"/>
</dbReference>
<accession>A0A6M3JW74</accession>
<evidence type="ECO:0000313" key="1">
    <source>
        <dbReference type="EMBL" id="QJA73601.1"/>
    </source>
</evidence>
<name>A0A6M3JW74_9ZZZZ</name>
<reference evidence="1" key="1">
    <citation type="submission" date="2020-03" db="EMBL/GenBank/DDBJ databases">
        <title>The deep terrestrial virosphere.</title>
        <authorList>
            <person name="Holmfeldt K."/>
            <person name="Nilsson E."/>
            <person name="Simone D."/>
            <person name="Lopez-Fernandez M."/>
            <person name="Wu X."/>
            <person name="de Brujin I."/>
            <person name="Lundin D."/>
            <person name="Andersson A."/>
            <person name="Bertilsson S."/>
            <person name="Dopson M."/>
        </authorList>
    </citation>
    <scope>NUCLEOTIDE SEQUENCE</scope>
    <source>
        <strain evidence="1">MM415A02299</strain>
        <strain evidence="2">MM415B02189</strain>
    </source>
</reference>
<sequence length="60" mass="6852">MKSKYSYPQKLLHTQDGKAIKRLPQESRSQYWDRCRLLTAIETDVDGLEATEGTAGYTDS</sequence>